<dbReference type="EMBL" id="CAJVPZ010001998">
    <property type="protein sequence ID" value="CAG8504300.1"/>
    <property type="molecule type" value="Genomic_DNA"/>
</dbReference>
<reference evidence="1" key="1">
    <citation type="submission" date="2021-06" db="EMBL/GenBank/DDBJ databases">
        <authorList>
            <person name="Kallberg Y."/>
            <person name="Tangrot J."/>
            <person name="Rosling A."/>
        </authorList>
    </citation>
    <scope>NUCLEOTIDE SEQUENCE</scope>
    <source>
        <strain evidence="1">IN212</strain>
    </source>
</reference>
<accession>A0A9N9F1W9</accession>
<feature type="non-terminal residue" evidence="1">
    <location>
        <position position="1"/>
    </location>
</feature>
<keyword evidence="2" id="KW-1185">Reference proteome</keyword>
<comment type="caution">
    <text evidence="1">The sequence shown here is derived from an EMBL/GenBank/DDBJ whole genome shotgun (WGS) entry which is preliminary data.</text>
</comment>
<dbReference type="Proteomes" id="UP000789396">
    <property type="component" value="Unassembled WGS sequence"/>
</dbReference>
<dbReference type="AlphaFoldDB" id="A0A9N9F1W9"/>
<gene>
    <name evidence="1" type="ORF">RFULGI_LOCUS2587</name>
</gene>
<organism evidence="1 2">
    <name type="scientific">Racocetra fulgida</name>
    <dbReference type="NCBI Taxonomy" id="60492"/>
    <lineage>
        <taxon>Eukaryota</taxon>
        <taxon>Fungi</taxon>
        <taxon>Fungi incertae sedis</taxon>
        <taxon>Mucoromycota</taxon>
        <taxon>Glomeromycotina</taxon>
        <taxon>Glomeromycetes</taxon>
        <taxon>Diversisporales</taxon>
        <taxon>Gigasporaceae</taxon>
        <taxon>Racocetra</taxon>
    </lineage>
</organism>
<protein>
    <submittedName>
        <fullName evidence="1">15066_t:CDS:1</fullName>
    </submittedName>
</protein>
<sequence length="91" mass="10467">LLAKFSDFQTLELLTKNDREVKTIAASMKDKTITTVIENQIAIEDKIITTDLEDKTIKTSRQTKVDFEKFFAETDNFESENEDNYVIALIS</sequence>
<name>A0A9N9F1W9_9GLOM</name>
<evidence type="ECO:0000313" key="1">
    <source>
        <dbReference type="EMBL" id="CAG8504300.1"/>
    </source>
</evidence>
<proteinExistence type="predicted"/>
<evidence type="ECO:0000313" key="2">
    <source>
        <dbReference type="Proteomes" id="UP000789396"/>
    </source>
</evidence>